<keyword evidence="2" id="KW-1185">Reference proteome</keyword>
<dbReference type="SUPFAM" id="SSF53474">
    <property type="entry name" value="alpha/beta-Hydrolases"/>
    <property type="match status" value="1"/>
</dbReference>
<dbReference type="EMBL" id="JAGEOK010000010">
    <property type="protein sequence ID" value="MBO2439149.1"/>
    <property type="molecule type" value="Genomic_DNA"/>
</dbReference>
<accession>A0ABS3R0J6</accession>
<gene>
    <name evidence="1" type="ORF">J4557_16635</name>
</gene>
<dbReference type="Pfam" id="PF06821">
    <property type="entry name" value="Ser_hydrolase"/>
    <property type="match status" value="1"/>
</dbReference>
<dbReference type="GO" id="GO:0016787">
    <property type="term" value="F:hydrolase activity"/>
    <property type="evidence" value="ECO:0007669"/>
    <property type="project" value="UniProtKB-KW"/>
</dbReference>
<keyword evidence="1" id="KW-0378">Hydrolase</keyword>
<dbReference type="RefSeq" id="WP_208267454.1">
    <property type="nucleotide sequence ID" value="NZ_BAAAGM010000011.1"/>
</dbReference>
<evidence type="ECO:0000313" key="1">
    <source>
        <dbReference type="EMBL" id="MBO2439149.1"/>
    </source>
</evidence>
<proteinExistence type="predicted"/>
<dbReference type="InterPro" id="IPR029058">
    <property type="entry name" value="AB_hydrolase_fold"/>
</dbReference>
<reference evidence="1 2" key="1">
    <citation type="submission" date="2021-03" db="EMBL/GenBank/DDBJ databases">
        <authorList>
            <person name="Kanchanasin P."/>
            <person name="Saeng-In P."/>
            <person name="Phongsopitanun W."/>
            <person name="Yuki M."/>
            <person name="Kudo T."/>
            <person name="Ohkuma M."/>
            <person name="Tanasupawat S."/>
        </authorList>
    </citation>
    <scope>NUCLEOTIDE SEQUENCE [LARGE SCALE GENOMIC DNA]</scope>
    <source>
        <strain evidence="1 2">L46</strain>
    </source>
</reference>
<dbReference type="Proteomes" id="UP000666915">
    <property type="component" value="Unassembled WGS sequence"/>
</dbReference>
<organism evidence="1 2">
    <name type="scientific">Actinomadura nitritigenes</name>
    <dbReference type="NCBI Taxonomy" id="134602"/>
    <lineage>
        <taxon>Bacteria</taxon>
        <taxon>Bacillati</taxon>
        <taxon>Actinomycetota</taxon>
        <taxon>Actinomycetes</taxon>
        <taxon>Streptosporangiales</taxon>
        <taxon>Thermomonosporaceae</taxon>
        <taxon>Actinomadura</taxon>
    </lineage>
</organism>
<dbReference type="Gene3D" id="3.40.50.1820">
    <property type="entry name" value="alpha/beta hydrolase"/>
    <property type="match status" value="1"/>
</dbReference>
<protein>
    <submittedName>
        <fullName evidence="1">Serine hydrolase family protein</fullName>
    </submittedName>
</protein>
<comment type="caution">
    <text evidence="1">The sequence shown here is derived from an EMBL/GenBank/DDBJ whole genome shotgun (WGS) entry which is preliminary data.</text>
</comment>
<sequence length="182" mass="19449">MTAYVIIPGIDGSDDKHWQTLWEREWGVSAVRISPASWSAPDLDDWVGAVQDAYDAASRQDGRVVLVAHSLGCWAASTWLISDPSRQVGGAFLVAPPDPDGPAFPRQAAATFTDVPAQPLPCPALVVGSADDPYCTPEAAAGFAARWEARWHLAGECGHINSASGLGSWRHGRELLEPLAHQ</sequence>
<evidence type="ECO:0000313" key="2">
    <source>
        <dbReference type="Proteomes" id="UP000666915"/>
    </source>
</evidence>
<dbReference type="InterPro" id="IPR010662">
    <property type="entry name" value="RBBP9/YdeN"/>
</dbReference>
<name>A0ABS3R0J6_9ACTN</name>